<dbReference type="InterPro" id="IPR017861">
    <property type="entry name" value="KAE1/TsaD"/>
</dbReference>
<sequence length="344" mass="38285">MKKEKLILAIETSCDDTAMCIMSLEKGEIVNSLRISQIDHERFGGVVPELASRKHFSNIMPLTRQLFEDSNIEYHDIDFVAVTYAPGLLGSLLIGTTAAKTFAYATDATLVPVHHIEGHIYASSIDNNEMEYPFIALVISGGHTQLVLIKGFGDYEVIGDTLDDSVGEAFDKVARMLGLAYPGGPIIDRLAKKGQNDLSFPRPKLRTPDLDFSFSGLKTAVKNYIEKNDHVSEDVALSFQNAVCDVLVKKSIRALKRYNINKLVLAGGVSANSQLRETMKKKIRGVILPEIKHCTDNADMIAAAARYRILNNSFLLDKKDFMRLNPVARMLIDEERDDFDKKTT</sequence>
<feature type="binding site" evidence="8">
    <location>
        <position position="119"/>
    </location>
    <ligand>
        <name>Fe cation</name>
        <dbReference type="ChEBI" id="CHEBI:24875"/>
    </ligand>
</feature>
<feature type="binding site" evidence="8">
    <location>
        <begin position="138"/>
        <end position="142"/>
    </location>
    <ligand>
        <name>substrate</name>
    </ligand>
</feature>
<dbReference type="FunFam" id="3.30.420.40:FF:000012">
    <property type="entry name" value="tRNA N6-adenosine threonylcarbamoyltransferase"/>
    <property type="match status" value="1"/>
</dbReference>
<comment type="similarity">
    <text evidence="8">Belongs to the KAE1 / TsaD family.</text>
</comment>
<dbReference type="PANTHER" id="PTHR11735:SF6">
    <property type="entry name" value="TRNA N6-ADENOSINE THREONYLCARBAMOYLTRANSFERASE, MITOCHONDRIAL"/>
    <property type="match status" value="1"/>
</dbReference>
<evidence type="ECO:0000259" key="9">
    <source>
        <dbReference type="Pfam" id="PF00814"/>
    </source>
</evidence>
<accession>A0A2N5ZMC7</accession>
<dbReference type="GO" id="GO:0002949">
    <property type="term" value="P:tRNA threonylcarbamoyladenosine modification"/>
    <property type="evidence" value="ECO:0007669"/>
    <property type="project" value="UniProtKB-UniRule"/>
</dbReference>
<evidence type="ECO:0000313" key="11">
    <source>
        <dbReference type="Proteomes" id="UP000234857"/>
    </source>
</evidence>
<dbReference type="HAMAP" id="MF_01445">
    <property type="entry name" value="TsaD"/>
    <property type="match status" value="1"/>
</dbReference>
<proteinExistence type="inferred from homology"/>
<feature type="binding site" evidence="8">
    <location>
        <position position="272"/>
    </location>
    <ligand>
        <name>substrate</name>
    </ligand>
</feature>
<dbReference type="InterPro" id="IPR022450">
    <property type="entry name" value="TsaD"/>
</dbReference>
<evidence type="ECO:0000256" key="7">
    <source>
        <dbReference type="ARBA" id="ARBA00048117"/>
    </source>
</evidence>
<dbReference type="GO" id="GO:0061711">
    <property type="term" value="F:tRNA N(6)-L-threonylcarbamoyladenine synthase activity"/>
    <property type="evidence" value="ECO:0007669"/>
    <property type="project" value="UniProtKB-EC"/>
</dbReference>
<dbReference type="NCBIfam" id="TIGR03723">
    <property type="entry name" value="T6A_TsaD_YgjD"/>
    <property type="match status" value="1"/>
</dbReference>
<keyword evidence="1 8" id="KW-0963">Cytoplasm</keyword>
<reference evidence="10 11" key="1">
    <citation type="submission" date="2017-11" db="EMBL/GenBank/DDBJ databases">
        <title>Genome-resolved metagenomics identifies genetic mobility, metabolic interactions, and unexpected diversity in perchlorate-reducing communities.</title>
        <authorList>
            <person name="Barnum T.P."/>
            <person name="Figueroa I.A."/>
            <person name="Carlstrom C.I."/>
            <person name="Lucas L.N."/>
            <person name="Engelbrektson A.L."/>
            <person name="Coates J.D."/>
        </authorList>
    </citation>
    <scope>NUCLEOTIDE SEQUENCE [LARGE SCALE GENOMIC DNA]</scope>
    <source>
        <strain evidence="10">BM706</strain>
    </source>
</reference>
<feature type="domain" description="Gcp-like" evidence="9">
    <location>
        <begin position="29"/>
        <end position="302"/>
    </location>
</feature>
<dbReference type="CDD" id="cd24133">
    <property type="entry name" value="ASKHA_NBD_TsaD_bac"/>
    <property type="match status" value="1"/>
</dbReference>
<protein>
    <recommendedName>
        <fullName evidence="8">tRNA N6-adenosine threonylcarbamoyltransferase</fullName>
        <ecNumber evidence="8">2.3.1.234</ecNumber>
    </recommendedName>
    <alternativeName>
        <fullName evidence="8">N6-L-threonylcarbamoyladenine synthase</fullName>
        <shortName evidence="8">t(6)A synthase</shortName>
    </alternativeName>
    <alternativeName>
        <fullName evidence="8">t(6)A37 threonylcarbamoyladenosine biosynthesis protein TsaD</fullName>
    </alternativeName>
    <alternativeName>
        <fullName evidence="8">tRNA threonylcarbamoyladenosine biosynthesis protein TsaD</fullName>
    </alternativeName>
</protein>
<feature type="binding site" evidence="8">
    <location>
        <position position="171"/>
    </location>
    <ligand>
        <name>substrate</name>
    </ligand>
</feature>
<evidence type="ECO:0000256" key="2">
    <source>
        <dbReference type="ARBA" id="ARBA00022679"/>
    </source>
</evidence>
<keyword evidence="6 8" id="KW-0012">Acyltransferase</keyword>
<evidence type="ECO:0000256" key="3">
    <source>
        <dbReference type="ARBA" id="ARBA00022694"/>
    </source>
</evidence>
<dbReference type="InterPro" id="IPR043129">
    <property type="entry name" value="ATPase_NBD"/>
</dbReference>
<comment type="function">
    <text evidence="8">Required for the formation of a threonylcarbamoyl group on adenosine at position 37 (t(6)A37) in tRNAs that read codons beginning with adenine. Is involved in the transfer of the threonylcarbamoyl moiety of threonylcarbamoyl-AMP (TC-AMP) to the N6 group of A37, together with TsaE and TsaB. TsaD likely plays a direct catalytic role in this reaction.</text>
</comment>
<dbReference type="Proteomes" id="UP000234857">
    <property type="component" value="Unassembled WGS sequence"/>
</dbReference>
<feature type="binding site" evidence="8">
    <location>
        <position position="184"/>
    </location>
    <ligand>
        <name>substrate</name>
    </ligand>
</feature>
<feature type="binding site" evidence="8">
    <location>
        <position position="188"/>
    </location>
    <ligand>
        <name>substrate</name>
    </ligand>
</feature>
<dbReference type="Pfam" id="PF00814">
    <property type="entry name" value="TsaD"/>
    <property type="match status" value="1"/>
</dbReference>
<dbReference type="PANTHER" id="PTHR11735">
    <property type="entry name" value="TRNA N6-ADENOSINE THREONYLCARBAMOYLTRANSFERASE"/>
    <property type="match status" value="1"/>
</dbReference>
<dbReference type="EMBL" id="PKTG01000019">
    <property type="protein sequence ID" value="PLX19763.1"/>
    <property type="molecule type" value="Genomic_DNA"/>
</dbReference>
<feature type="binding site" evidence="8">
    <location>
        <position position="296"/>
    </location>
    <ligand>
        <name>Fe cation</name>
        <dbReference type="ChEBI" id="CHEBI:24875"/>
    </ligand>
</feature>
<name>A0A2N5ZMC7_MUIH1</name>
<dbReference type="GO" id="GO:0005506">
    <property type="term" value="F:iron ion binding"/>
    <property type="evidence" value="ECO:0007669"/>
    <property type="project" value="UniProtKB-UniRule"/>
</dbReference>
<gene>
    <name evidence="8 10" type="primary">tsaD</name>
    <name evidence="10" type="ORF">C0601_00950</name>
</gene>
<dbReference type="FunFam" id="3.30.420.40:FF:000040">
    <property type="entry name" value="tRNA N6-adenosine threonylcarbamoyltransferase"/>
    <property type="match status" value="1"/>
</dbReference>
<comment type="catalytic activity">
    <reaction evidence="7 8">
        <text>L-threonylcarbamoyladenylate + adenosine(37) in tRNA = N(6)-L-threonylcarbamoyladenosine(37) in tRNA + AMP + H(+)</text>
        <dbReference type="Rhea" id="RHEA:37059"/>
        <dbReference type="Rhea" id="RHEA-COMP:10162"/>
        <dbReference type="Rhea" id="RHEA-COMP:10163"/>
        <dbReference type="ChEBI" id="CHEBI:15378"/>
        <dbReference type="ChEBI" id="CHEBI:73682"/>
        <dbReference type="ChEBI" id="CHEBI:74411"/>
        <dbReference type="ChEBI" id="CHEBI:74418"/>
        <dbReference type="ChEBI" id="CHEBI:456215"/>
        <dbReference type="EC" id="2.3.1.234"/>
    </reaction>
</comment>
<evidence type="ECO:0000256" key="1">
    <source>
        <dbReference type="ARBA" id="ARBA00022490"/>
    </source>
</evidence>
<dbReference type="NCBIfam" id="TIGR00329">
    <property type="entry name" value="gcp_kae1"/>
    <property type="match status" value="1"/>
</dbReference>
<keyword evidence="4 8" id="KW-0479">Metal-binding</keyword>
<dbReference type="AlphaFoldDB" id="A0A2N5ZMC7"/>
<keyword evidence="5 8" id="KW-0408">Iron</keyword>
<comment type="caution">
    <text evidence="10">The sequence shown here is derived from an EMBL/GenBank/DDBJ whole genome shotgun (WGS) entry which is preliminary data.</text>
</comment>
<evidence type="ECO:0000256" key="5">
    <source>
        <dbReference type="ARBA" id="ARBA00023004"/>
    </source>
</evidence>
<dbReference type="SUPFAM" id="SSF53067">
    <property type="entry name" value="Actin-like ATPase domain"/>
    <property type="match status" value="2"/>
</dbReference>
<comment type="subcellular location">
    <subcellularLocation>
        <location evidence="8">Cytoplasm</location>
    </subcellularLocation>
</comment>
<keyword evidence="3 8" id="KW-0819">tRNA processing</keyword>
<evidence type="ECO:0000256" key="4">
    <source>
        <dbReference type="ARBA" id="ARBA00022723"/>
    </source>
</evidence>
<dbReference type="GO" id="GO:0005737">
    <property type="term" value="C:cytoplasm"/>
    <property type="evidence" value="ECO:0007669"/>
    <property type="project" value="UniProtKB-SubCell"/>
</dbReference>
<evidence type="ECO:0000313" key="10">
    <source>
        <dbReference type="EMBL" id="PLX19763.1"/>
    </source>
</evidence>
<dbReference type="Gene3D" id="3.30.420.40">
    <property type="match status" value="2"/>
</dbReference>
<comment type="cofactor">
    <cofactor evidence="8">
        <name>Fe(2+)</name>
        <dbReference type="ChEBI" id="CHEBI:29033"/>
    </cofactor>
    <text evidence="8">Binds 1 Fe(2+) ion per subunit.</text>
</comment>
<organism evidence="10 11">
    <name type="scientific">Muiribacterium halophilum</name>
    <dbReference type="NCBI Taxonomy" id="2053465"/>
    <lineage>
        <taxon>Bacteria</taxon>
        <taxon>Candidatus Muiribacteriota</taxon>
        <taxon>Candidatus Muiribacteriia</taxon>
        <taxon>Candidatus Muiribacteriales</taxon>
        <taxon>Candidatus Muiribacteriaceae</taxon>
        <taxon>Candidatus Muiribacterium</taxon>
    </lineage>
</organism>
<dbReference type="PRINTS" id="PR00789">
    <property type="entry name" value="OSIALOPTASE"/>
</dbReference>
<feature type="binding site" evidence="8">
    <location>
        <position position="115"/>
    </location>
    <ligand>
        <name>Fe cation</name>
        <dbReference type="ChEBI" id="CHEBI:24875"/>
    </ligand>
</feature>
<evidence type="ECO:0000256" key="8">
    <source>
        <dbReference type="HAMAP-Rule" id="MF_01445"/>
    </source>
</evidence>
<keyword evidence="2 8" id="KW-0808">Transferase</keyword>
<dbReference type="EC" id="2.3.1.234" evidence="8"/>
<evidence type="ECO:0000256" key="6">
    <source>
        <dbReference type="ARBA" id="ARBA00023315"/>
    </source>
</evidence>
<dbReference type="InterPro" id="IPR000905">
    <property type="entry name" value="Gcp-like_dom"/>
</dbReference>